<sequence length="267" mass="30446">MGIRINFYYNSLTVSNKVKFSNGALDNKAAGRRNEVLPNISRTGRVIETAVAQRKIVPFKKCYSGLLGNDPLYRYMALATGPAFAAFDGHTPLKEALQSDLAASGQLNFRHFEEKWPPAFRYFRYQHNRTFGIHLLDSQREQDDYDEAEKALESSFKGIHRRLFLGMLGVAAPAEVDDLKSHLYSAMIRRIATIGRDPSVSKTRAVRLADAPFDQIETAEDGSQTIVFSMGQLEQERDMFTLEVETVTESSSWILSFWKRIRSFFRR</sequence>
<dbReference type="Proteomes" id="UP000179095">
    <property type="component" value="Unassembled WGS sequence"/>
</dbReference>
<proteinExistence type="predicted"/>
<dbReference type="AlphaFoldDB" id="A0A1F4RNF4"/>
<dbReference type="EMBL" id="METQ01000017">
    <property type="protein sequence ID" value="OGC09712.1"/>
    <property type="molecule type" value="Genomic_DNA"/>
</dbReference>
<evidence type="ECO:0000313" key="1">
    <source>
        <dbReference type="EMBL" id="OGC09712.1"/>
    </source>
</evidence>
<evidence type="ECO:0000313" key="2">
    <source>
        <dbReference type="Proteomes" id="UP000179095"/>
    </source>
</evidence>
<comment type="caution">
    <text evidence="1">The sequence shown here is derived from an EMBL/GenBank/DDBJ whole genome shotgun (WGS) entry which is preliminary data.</text>
</comment>
<organism evidence="1 2">
    <name type="scientific">candidate division WOR-1 bacterium RIFCSPLOWO2_12_FULL_45_9</name>
    <dbReference type="NCBI Taxonomy" id="1802568"/>
    <lineage>
        <taxon>Bacteria</taxon>
        <taxon>Bacillati</taxon>
        <taxon>Saganbacteria</taxon>
    </lineage>
</organism>
<protein>
    <submittedName>
        <fullName evidence="1">Uncharacterized protein</fullName>
    </submittedName>
</protein>
<gene>
    <name evidence="1" type="ORF">A3F86_00805</name>
</gene>
<name>A0A1F4RNF4_UNCSA</name>
<accession>A0A1F4RNF4</accession>
<reference evidence="1 2" key="1">
    <citation type="journal article" date="2016" name="Nat. Commun.">
        <title>Thousands of microbial genomes shed light on interconnected biogeochemical processes in an aquifer system.</title>
        <authorList>
            <person name="Anantharaman K."/>
            <person name="Brown C.T."/>
            <person name="Hug L.A."/>
            <person name="Sharon I."/>
            <person name="Castelle C.J."/>
            <person name="Probst A.J."/>
            <person name="Thomas B.C."/>
            <person name="Singh A."/>
            <person name="Wilkins M.J."/>
            <person name="Karaoz U."/>
            <person name="Brodie E.L."/>
            <person name="Williams K.H."/>
            <person name="Hubbard S.S."/>
            <person name="Banfield J.F."/>
        </authorList>
    </citation>
    <scope>NUCLEOTIDE SEQUENCE [LARGE SCALE GENOMIC DNA]</scope>
</reference>